<dbReference type="PATRIC" id="fig|582515.4.peg.719"/>
<keyword evidence="1" id="KW-1003">Cell membrane</keyword>
<dbReference type="PANTHER" id="PTHR41164:SF1">
    <property type="entry name" value="CURLI PRODUCTION ASSEMBLY_TRANSPORT COMPONENT CSGG"/>
    <property type="match status" value="1"/>
</dbReference>
<dbReference type="GO" id="GO:0030288">
    <property type="term" value="C:outer membrane-bounded periplasmic space"/>
    <property type="evidence" value="ECO:0007669"/>
    <property type="project" value="InterPro"/>
</dbReference>
<dbReference type="Pfam" id="PF03783">
    <property type="entry name" value="CsgG"/>
    <property type="match status" value="1"/>
</dbReference>
<sequence length="330" mass="34598">MTDSQRPSLKVAALLLAAGSIAFFIPAPVPNLRAESIRLAQVERKLRIAVLDFDFSSVSSPQLLNIFPGIAQGTSDILVTSLVADGTFSVIERSRINAVLAEQNFGTSGRVDASTAAEIGRILGVDTVLVGTVTQFDVQEERRGFRVPGVFGEKKTTTTANVQLNARLIDTSTAEILAVAEGTGESVQEDESTVVLGIGGGSETDNRQQLLTNATRQAVDEVVAAVAAAAGDVAASPTSAPLFVEAVVADVQGNVVVLNRGLNDGFRNGTIVSVERVTREVTDPETGAVLRRLTSEIGRMELYDVDRDSSLGRVISGASPQAGDVAKPLP</sequence>
<keyword evidence="5" id="KW-0449">Lipoprotein</keyword>
<keyword evidence="3" id="KW-0472">Membrane</keyword>
<evidence type="ECO:0000256" key="2">
    <source>
        <dbReference type="ARBA" id="ARBA00022729"/>
    </source>
</evidence>
<dbReference type="RefSeq" id="WP_022604664.1">
    <property type="nucleotide sequence ID" value="NZ_ASSJ01000012.1"/>
</dbReference>
<accession>U5DDR2</accession>
<dbReference type="eggNOG" id="COG1462">
    <property type="taxonomic scope" value="Bacteria"/>
</dbReference>
<evidence type="ECO:0000256" key="3">
    <source>
        <dbReference type="ARBA" id="ARBA00023136"/>
    </source>
</evidence>
<organism evidence="6 7">
    <name type="scientific">Rubidibacter lacunae KORDI 51-2</name>
    <dbReference type="NCBI Taxonomy" id="582515"/>
    <lineage>
        <taxon>Bacteria</taxon>
        <taxon>Bacillati</taxon>
        <taxon>Cyanobacteriota</taxon>
        <taxon>Cyanophyceae</taxon>
        <taxon>Oscillatoriophycideae</taxon>
        <taxon>Chroococcales</taxon>
        <taxon>Aphanothecaceae</taxon>
        <taxon>Rubidibacter</taxon>
    </lineage>
</organism>
<protein>
    <recommendedName>
        <fullName evidence="8">Curli production assembly/transport component CsgG</fullName>
    </recommendedName>
</protein>
<dbReference type="AlphaFoldDB" id="U5DDR2"/>
<evidence type="ECO:0000256" key="4">
    <source>
        <dbReference type="ARBA" id="ARBA00023139"/>
    </source>
</evidence>
<keyword evidence="2" id="KW-0732">Signal</keyword>
<evidence type="ECO:0008006" key="8">
    <source>
        <dbReference type="Google" id="ProtNLM"/>
    </source>
</evidence>
<dbReference type="OrthoDB" id="554957at2"/>
<dbReference type="Gene3D" id="3.40.50.10610">
    <property type="entry name" value="ABC-type transport auxiliary lipoprotein component"/>
    <property type="match status" value="1"/>
</dbReference>
<dbReference type="InParanoid" id="U5DDR2"/>
<reference evidence="6 7" key="1">
    <citation type="submission" date="2013-05" db="EMBL/GenBank/DDBJ databases">
        <title>Draft genome sequence of Rubidibacter lacunae KORDI 51-2.</title>
        <authorList>
            <person name="Choi D.H."/>
            <person name="Noh J.H."/>
            <person name="Kwon K.-K."/>
            <person name="Lee J.-H."/>
            <person name="Ryu J.-Y."/>
        </authorList>
    </citation>
    <scope>NUCLEOTIDE SEQUENCE [LARGE SCALE GENOMIC DNA]</scope>
    <source>
        <strain evidence="6 7">KORDI 51-2</strain>
    </source>
</reference>
<dbReference type="PANTHER" id="PTHR41164">
    <property type="entry name" value="CURLI PRODUCTION ASSEMBLY/TRANSPORT COMPONENT CSGG"/>
    <property type="match status" value="1"/>
</dbReference>
<evidence type="ECO:0000256" key="5">
    <source>
        <dbReference type="ARBA" id="ARBA00023288"/>
    </source>
</evidence>
<dbReference type="Proteomes" id="UP000016960">
    <property type="component" value="Unassembled WGS sequence"/>
</dbReference>
<name>U5DDR2_9CHRO</name>
<dbReference type="STRING" id="582515.KR51_00006380"/>
<keyword evidence="4" id="KW-0564">Palmitate</keyword>
<evidence type="ECO:0000313" key="7">
    <source>
        <dbReference type="Proteomes" id="UP000016960"/>
    </source>
</evidence>
<gene>
    <name evidence="6" type="ORF">KR51_00006380</name>
</gene>
<comment type="caution">
    <text evidence="6">The sequence shown here is derived from an EMBL/GenBank/DDBJ whole genome shotgun (WGS) entry which is preliminary data.</text>
</comment>
<evidence type="ECO:0000313" key="6">
    <source>
        <dbReference type="EMBL" id="ERN42648.1"/>
    </source>
</evidence>
<dbReference type="EMBL" id="ASSJ01000012">
    <property type="protein sequence ID" value="ERN42648.1"/>
    <property type="molecule type" value="Genomic_DNA"/>
</dbReference>
<evidence type="ECO:0000256" key="1">
    <source>
        <dbReference type="ARBA" id="ARBA00022475"/>
    </source>
</evidence>
<proteinExistence type="predicted"/>
<keyword evidence="7" id="KW-1185">Reference proteome</keyword>
<dbReference type="InterPro" id="IPR005534">
    <property type="entry name" value="Curli_assmbl/transp-comp_CsgG"/>
</dbReference>